<feature type="domain" description="ABC transporter" evidence="7">
    <location>
        <begin position="3"/>
        <end position="240"/>
    </location>
</feature>
<keyword evidence="5 8" id="KW-0067">ATP-binding</keyword>
<evidence type="ECO:0000256" key="6">
    <source>
        <dbReference type="SAM" id="MobiDB-lite"/>
    </source>
</evidence>
<comment type="caution">
    <text evidence="8">The sequence shown here is derived from an EMBL/GenBank/DDBJ whole genome shotgun (WGS) entry which is preliminary data.</text>
</comment>
<keyword evidence="9" id="KW-1185">Reference proteome</keyword>
<sequence>MLVDYKKVNIYQQADTPVLSDVDFHVDEGEFIYLIGRVGSGKSSLLKTVYFELDVDEAEEATVLGHDLRNLKRKHVPSLRRQMGVIFQDFQLLGDRTVYKNLRFVLKATGWKDKKQIDKRINEVLNDVGMLDKAQKMPHELSGGEQQRIAIARAILNKPKLIVADEPTGNLDPETAENIIKLLRYVSQTGTSVIMSTHNMPLLDKYPGIVYRCANGHLHEVTDDFNRMAPADDAESQEQPNDADNDADLRQELPTT</sequence>
<evidence type="ECO:0000256" key="1">
    <source>
        <dbReference type="ARBA" id="ARBA00002579"/>
    </source>
</evidence>
<dbReference type="Gene3D" id="3.40.50.300">
    <property type="entry name" value="P-loop containing nucleotide triphosphate hydrolases"/>
    <property type="match status" value="1"/>
</dbReference>
<feature type="region of interest" description="Disordered" evidence="6">
    <location>
        <begin position="230"/>
        <end position="256"/>
    </location>
</feature>
<feature type="compositionally biased region" description="Basic and acidic residues" evidence="6">
    <location>
        <begin position="247"/>
        <end position="256"/>
    </location>
</feature>
<dbReference type="PROSITE" id="PS50893">
    <property type="entry name" value="ABC_TRANSPORTER_2"/>
    <property type="match status" value="1"/>
</dbReference>
<dbReference type="GO" id="GO:0005886">
    <property type="term" value="C:plasma membrane"/>
    <property type="evidence" value="ECO:0007669"/>
    <property type="project" value="TreeGrafter"/>
</dbReference>
<dbReference type="PANTHER" id="PTHR24220:SF470">
    <property type="entry name" value="CELL DIVISION ATP-BINDING PROTEIN FTSE"/>
    <property type="match status" value="1"/>
</dbReference>
<dbReference type="GO" id="GO:0022857">
    <property type="term" value="F:transmembrane transporter activity"/>
    <property type="evidence" value="ECO:0007669"/>
    <property type="project" value="TreeGrafter"/>
</dbReference>
<evidence type="ECO:0000256" key="3">
    <source>
        <dbReference type="ARBA" id="ARBA00020019"/>
    </source>
</evidence>
<accession>A0A938WLM7</accession>
<dbReference type="SMART" id="SM00382">
    <property type="entry name" value="AAA"/>
    <property type="match status" value="1"/>
</dbReference>
<dbReference type="InterPro" id="IPR003593">
    <property type="entry name" value="AAA+_ATPase"/>
</dbReference>
<dbReference type="Proteomes" id="UP000764045">
    <property type="component" value="Unassembled WGS sequence"/>
</dbReference>
<dbReference type="InterPro" id="IPR003439">
    <property type="entry name" value="ABC_transporter-like_ATP-bd"/>
</dbReference>
<feature type="compositionally biased region" description="Acidic residues" evidence="6">
    <location>
        <begin position="232"/>
        <end position="246"/>
    </location>
</feature>
<comment type="similarity">
    <text evidence="2">Belongs to the ABC transporter superfamily.</text>
</comment>
<dbReference type="InterPro" id="IPR027417">
    <property type="entry name" value="P-loop_NTPase"/>
</dbReference>
<dbReference type="AlphaFoldDB" id="A0A938WLM7"/>
<evidence type="ECO:0000313" key="8">
    <source>
        <dbReference type="EMBL" id="MBM6660680.1"/>
    </source>
</evidence>
<keyword evidence="4" id="KW-0547">Nucleotide-binding</keyword>
<evidence type="ECO:0000256" key="2">
    <source>
        <dbReference type="ARBA" id="ARBA00005417"/>
    </source>
</evidence>
<dbReference type="SUPFAM" id="SSF52540">
    <property type="entry name" value="P-loop containing nucleoside triphosphate hydrolases"/>
    <property type="match status" value="1"/>
</dbReference>
<reference evidence="8 9" key="1">
    <citation type="journal article" date="2021" name="Sci. Rep.">
        <title>The distribution of antibiotic resistance genes in chicken gut microbiota commensals.</title>
        <authorList>
            <person name="Juricova H."/>
            <person name="Matiasovicova J."/>
            <person name="Kubasova T."/>
            <person name="Cejkova D."/>
            <person name="Rychlik I."/>
        </authorList>
    </citation>
    <scope>NUCLEOTIDE SEQUENCE [LARGE SCALE GENOMIC DNA]</scope>
    <source>
        <strain evidence="8 9">An819</strain>
    </source>
</reference>
<evidence type="ECO:0000256" key="4">
    <source>
        <dbReference type="ARBA" id="ARBA00022741"/>
    </source>
</evidence>
<dbReference type="InterPro" id="IPR015854">
    <property type="entry name" value="ABC_transpr_LolD-like"/>
</dbReference>
<protein>
    <recommendedName>
        <fullName evidence="3">Cell division ATP-binding protein FtsE</fullName>
    </recommendedName>
</protein>
<dbReference type="PROSITE" id="PS00211">
    <property type="entry name" value="ABC_TRANSPORTER_1"/>
    <property type="match status" value="1"/>
</dbReference>
<dbReference type="EMBL" id="JACJJL010000003">
    <property type="protein sequence ID" value="MBM6660680.1"/>
    <property type="molecule type" value="Genomic_DNA"/>
</dbReference>
<evidence type="ECO:0000259" key="7">
    <source>
        <dbReference type="PROSITE" id="PS50893"/>
    </source>
</evidence>
<evidence type="ECO:0000313" key="9">
    <source>
        <dbReference type="Proteomes" id="UP000764045"/>
    </source>
</evidence>
<dbReference type="RefSeq" id="WP_205107671.1">
    <property type="nucleotide sequence ID" value="NZ_JACJJL010000003.1"/>
</dbReference>
<dbReference type="GO" id="GO:0005524">
    <property type="term" value="F:ATP binding"/>
    <property type="evidence" value="ECO:0007669"/>
    <property type="project" value="UniProtKB-KW"/>
</dbReference>
<name>A0A938WLM7_9BACT</name>
<dbReference type="Pfam" id="PF00005">
    <property type="entry name" value="ABC_tran"/>
    <property type="match status" value="1"/>
</dbReference>
<evidence type="ECO:0000256" key="5">
    <source>
        <dbReference type="ARBA" id="ARBA00022840"/>
    </source>
</evidence>
<gene>
    <name evidence="8" type="ORF">H6B30_02755</name>
</gene>
<organism evidence="8 9">
    <name type="scientific">Marseilla massiliensis</name>
    <dbReference type="NCBI Taxonomy" id="1841864"/>
    <lineage>
        <taxon>Bacteria</taxon>
        <taxon>Pseudomonadati</taxon>
        <taxon>Bacteroidota</taxon>
        <taxon>Bacteroidia</taxon>
        <taxon>Bacteroidales</taxon>
        <taxon>Prevotellaceae</taxon>
        <taxon>Marseilla</taxon>
    </lineage>
</organism>
<proteinExistence type="inferred from homology"/>
<dbReference type="GO" id="GO:0016887">
    <property type="term" value="F:ATP hydrolysis activity"/>
    <property type="evidence" value="ECO:0007669"/>
    <property type="project" value="InterPro"/>
</dbReference>
<comment type="function">
    <text evidence="1">Part of the ABC transporter FtsEX involved in cellular division. Important for assembly or stability of the septal ring.</text>
</comment>
<dbReference type="PANTHER" id="PTHR24220">
    <property type="entry name" value="IMPORT ATP-BINDING PROTEIN"/>
    <property type="match status" value="1"/>
</dbReference>
<dbReference type="FunFam" id="3.40.50.300:FF:000056">
    <property type="entry name" value="Cell division ATP-binding protein FtsE"/>
    <property type="match status" value="1"/>
</dbReference>
<dbReference type="InterPro" id="IPR017871">
    <property type="entry name" value="ABC_transporter-like_CS"/>
</dbReference>